<accession>A0A2P8CHE3</accession>
<dbReference type="EMBL" id="BLAU01000001">
    <property type="protein sequence ID" value="GET20567.1"/>
    <property type="molecule type" value="Genomic_DNA"/>
</dbReference>
<dbReference type="Proteomes" id="UP000396862">
    <property type="component" value="Unassembled WGS sequence"/>
</dbReference>
<dbReference type="AlphaFoldDB" id="A0A2P8CHE3"/>
<comment type="caution">
    <text evidence="5">The sequence shown here is derived from an EMBL/GenBank/DDBJ whole genome shotgun (WGS) entry which is preliminary data.</text>
</comment>
<evidence type="ECO:0000256" key="2">
    <source>
        <dbReference type="ARBA" id="ARBA00023002"/>
    </source>
</evidence>
<comment type="similarity">
    <text evidence="1 3">Belongs to the short-chain dehydrogenases/reductases (SDR) family.</text>
</comment>
<evidence type="ECO:0000313" key="6">
    <source>
        <dbReference type="Proteomes" id="UP000240621"/>
    </source>
</evidence>
<dbReference type="PRINTS" id="PR00081">
    <property type="entry name" value="GDHRDH"/>
</dbReference>
<gene>
    <name evidence="5" type="ORF">CLV93_102179</name>
    <name evidence="4" type="ORF">JCM18694_08130</name>
</gene>
<dbReference type="SUPFAM" id="SSF51735">
    <property type="entry name" value="NAD(P)-binding Rossmann-fold domains"/>
    <property type="match status" value="1"/>
</dbReference>
<name>A0A2P8CHE3_9BACT</name>
<evidence type="ECO:0000256" key="1">
    <source>
        <dbReference type="ARBA" id="ARBA00006484"/>
    </source>
</evidence>
<dbReference type="PANTHER" id="PTHR43639">
    <property type="entry name" value="OXIDOREDUCTASE, SHORT-CHAIN DEHYDROGENASE/REDUCTASE FAMILY (AFU_ORTHOLOGUE AFUA_5G02870)"/>
    <property type="match status" value="1"/>
</dbReference>
<sequence length="239" mass="26389">MRKVALITGSAKRIGRAVALHLAQSGWDLALHFHHSETEAAELKRELKHINSHGTYRLFQADLNHVPDAENLISNVISAFARLDLLVNNASVFQPGTIKETSTMMLQRNLQVNFVAPFILTREFANHADNGVIINLVDTRIKKNNSSHAAYSLSKKVLWELTKMSALELAPAFRVNAIAPGAVLPPEGKDDAYLNNLSERTPMKEAAGLKPVLQSLSYILENENLTGQVLFCDSGEQLL</sequence>
<dbReference type="EMBL" id="PYGC01000002">
    <property type="protein sequence ID" value="PSK84393.1"/>
    <property type="molecule type" value="Genomic_DNA"/>
</dbReference>
<keyword evidence="7" id="KW-1185">Reference proteome</keyword>
<evidence type="ECO:0000256" key="3">
    <source>
        <dbReference type="RuleBase" id="RU000363"/>
    </source>
</evidence>
<organism evidence="5 6">
    <name type="scientific">Prolixibacter denitrificans</name>
    <dbReference type="NCBI Taxonomy" id="1541063"/>
    <lineage>
        <taxon>Bacteria</taxon>
        <taxon>Pseudomonadati</taxon>
        <taxon>Bacteroidota</taxon>
        <taxon>Bacteroidia</taxon>
        <taxon>Marinilabiliales</taxon>
        <taxon>Prolixibacteraceae</taxon>
        <taxon>Prolixibacter</taxon>
    </lineage>
</organism>
<dbReference type="InterPro" id="IPR036291">
    <property type="entry name" value="NAD(P)-bd_dom_sf"/>
</dbReference>
<dbReference type="Proteomes" id="UP000240621">
    <property type="component" value="Unassembled WGS sequence"/>
</dbReference>
<dbReference type="RefSeq" id="WP_106540993.1">
    <property type="nucleotide sequence ID" value="NZ_BLAU01000001.1"/>
</dbReference>
<dbReference type="PANTHER" id="PTHR43639:SF1">
    <property type="entry name" value="SHORT-CHAIN DEHYDROGENASE_REDUCTASE FAMILY PROTEIN"/>
    <property type="match status" value="1"/>
</dbReference>
<dbReference type="Pfam" id="PF00106">
    <property type="entry name" value="adh_short"/>
    <property type="match status" value="1"/>
</dbReference>
<dbReference type="OrthoDB" id="597510at2"/>
<dbReference type="Gene3D" id="3.40.50.720">
    <property type="entry name" value="NAD(P)-binding Rossmann-like Domain"/>
    <property type="match status" value="1"/>
</dbReference>
<reference evidence="5 6" key="1">
    <citation type="submission" date="2018-03" db="EMBL/GenBank/DDBJ databases">
        <title>Genomic Encyclopedia of Archaeal and Bacterial Type Strains, Phase II (KMG-II): from individual species to whole genera.</title>
        <authorList>
            <person name="Goeker M."/>
        </authorList>
    </citation>
    <scope>NUCLEOTIDE SEQUENCE [LARGE SCALE GENOMIC DNA]</scope>
    <source>
        <strain evidence="5 6">DSM 27267</strain>
    </source>
</reference>
<dbReference type="InterPro" id="IPR002347">
    <property type="entry name" value="SDR_fam"/>
</dbReference>
<keyword evidence="2" id="KW-0560">Oxidoreductase</keyword>
<dbReference type="PRINTS" id="PR00080">
    <property type="entry name" value="SDRFAMILY"/>
</dbReference>
<proteinExistence type="inferred from homology"/>
<dbReference type="GO" id="GO:0016491">
    <property type="term" value="F:oxidoreductase activity"/>
    <property type="evidence" value="ECO:0007669"/>
    <property type="project" value="UniProtKB-KW"/>
</dbReference>
<evidence type="ECO:0000313" key="7">
    <source>
        <dbReference type="Proteomes" id="UP000396862"/>
    </source>
</evidence>
<evidence type="ECO:0000313" key="5">
    <source>
        <dbReference type="EMBL" id="PSK84393.1"/>
    </source>
</evidence>
<reference evidence="4 7" key="2">
    <citation type="submission" date="2019-10" db="EMBL/GenBank/DDBJ databases">
        <title>Prolixibacter strains distinguished by the presence of nitrate reductase genes were adept at nitrate-dependent anaerobic corrosion of metallic iron and carbon steel.</title>
        <authorList>
            <person name="Iino T."/>
            <person name="Shono N."/>
            <person name="Ito K."/>
            <person name="Nakamura R."/>
            <person name="Sueoka K."/>
            <person name="Harayama S."/>
            <person name="Ohkuma M."/>
        </authorList>
    </citation>
    <scope>NUCLEOTIDE SEQUENCE [LARGE SCALE GENOMIC DNA]</scope>
    <source>
        <strain evidence="4 7">MIC1-1</strain>
    </source>
</reference>
<protein>
    <submittedName>
        <fullName evidence="5">NAD(P)-dependent dehydrogenase (Short-subunit alcohol dehydrogenase family)</fullName>
    </submittedName>
    <submittedName>
        <fullName evidence="4">Short chain dehydrogenase</fullName>
    </submittedName>
</protein>
<evidence type="ECO:0000313" key="4">
    <source>
        <dbReference type="EMBL" id="GET20567.1"/>
    </source>
</evidence>